<dbReference type="PANTHER" id="PTHR43135:SF3">
    <property type="entry name" value="ALPHA-D-RIBOSE 1-METHYLPHOSPHONATE 5-TRIPHOSPHATE DIPHOSPHATASE"/>
    <property type="match status" value="1"/>
</dbReference>
<dbReference type="PANTHER" id="PTHR43135">
    <property type="entry name" value="ALPHA-D-RIBOSE 1-METHYLPHOSPHONATE 5-TRIPHOSPHATE DIPHOSPHATASE"/>
    <property type="match status" value="1"/>
</dbReference>
<proteinExistence type="predicted"/>
<accession>A0ABV5J747</accession>
<dbReference type="EMBL" id="JBHMEW010000057">
    <property type="protein sequence ID" value="MFB9212035.1"/>
    <property type="molecule type" value="Genomic_DNA"/>
</dbReference>
<dbReference type="SUPFAM" id="SSF51556">
    <property type="entry name" value="Metallo-dependent hydrolases"/>
    <property type="match status" value="1"/>
</dbReference>
<dbReference type="InterPro" id="IPR006680">
    <property type="entry name" value="Amidohydro-rel"/>
</dbReference>
<dbReference type="InterPro" id="IPR051781">
    <property type="entry name" value="Metallo-dep_Hydrolase"/>
</dbReference>
<dbReference type="RefSeq" id="WP_290249436.1">
    <property type="nucleotide sequence ID" value="NZ_JAUFQT010000002.1"/>
</dbReference>
<protein>
    <submittedName>
        <fullName evidence="2">Amidohydrolase family protein</fullName>
    </submittedName>
</protein>
<organism evidence="2 3">
    <name type="scientific">Echinicola jeungdonensis</name>
    <dbReference type="NCBI Taxonomy" id="709343"/>
    <lineage>
        <taxon>Bacteria</taxon>
        <taxon>Pseudomonadati</taxon>
        <taxon>Bacteroidota</taxon>
        <taxon>Cytophagia</taxon>
        <taxon>Cytophagales</taxon>
        <taxon>Cyclobacteriaceae</taxon>
        <taxon>Echinicola</taxon>
    </lineage>
</organism>
<dbReference type="Proteomes" id="UP001589654">
    <property type="component" value="Unassembled WGS sequence"/>
</dbReference>
<sequence>MLRIYFILGCFLYLLFPGHSWGQIEGEIIKAKKGKFLLRGGTVITVTQGTFENTSVLLKDGKILEIGKEIPTDDVEIIPCEGQYIYPGFIDAGTRLGLVEIGSLSETRDYKEIGKITPQMEALNAINPNSVSIPITRVSGVTTVLTFPSGGLFPGTASLINLNGYTPEQMFAGFKGVVLEFPSSERKNRWDRRTEEEIKKELEKEMKSLNEIWEKAMLYQDLSAKKAKLQYYPEMSHLAKVVNGEFPLLIEVNKASDIIRAIKWVKDKKVKAIFMGVAEGWRVAEKIATAEIPVIIGPVLSLPPRQSDRYDAAYTNPGELVKAGVKVALRTSDAENVRNLPFNAGFAANYGMGKESALKAITIVPAEIFGVDDQLGSIEPGKSATLFISNGDPFEPQTKIKHVFIEGYKIPMTNRQIRLYQEFLERQPGLVE</sequence>
<feature type="domain" description="Amidohydrolase-related" evidence="1">
    <location>
        <begin position="302"/>
        <end position="407"/>
    </location>
</feature>
<evidence type="ECO:0000259" key="1">
    <source>
        <dbReference type="Pfam" id="PF01979"/>
    </source>
</evidence>
<comment type="caution">
    <text evidence="2">The sequence shown here is derived from an EMBL/GenBank/DDBJ whole genome shotgun (WGS) entry which is preliminary data.</text>
</comment>
<dbReference type="InterPro" id="IPR011059">
    <property type="entry name" value="Metal-dep_hydrolase_composite"/>
</dbReference>
<dbReference type="InterPro" id="IPR032466">
    <property type="entry name" value="Metal_Hydrolase"/>
</dbReference>
<dbReference type="Gene3D" id="3.20.20.140">
    <property type="entry name" value="Metal-dependent hydrolases"/>
    <property type="match status" value="1"/>
</dbReference>
<evidence type="ECO:0000313" key="2">
    <source>
        <dbReference type="EMBL" id="MFB9212035.1"/>
    </source>
</evidence>
<evidence type="ECO:0000313" key="3">
    <source>
        <dbReference type="Proteomes" id="UP001589654"/>
    </source>
</evidence>
<gene>
    <name evidence="2" type="ORF">ACFFUR_09460</name>
</gene>
<dbReference type="Pfam" id="PF01979">
    <property type="entry name" value="Amidohydro_1"/>
    <property type="match status" value="1"/>
</dbReference>
<name>A0ABV5J747_9BACT</name>
<reference evidence="2 3" key="1">
    <citation type="submission" date="2024-09" db="EMBL/GenBank/DDBJ databases">
        <authorList>
            <person name="Sun Q."/>
            <person name="Mori K."/>
        </authorList>
    </citation>
    <scope>NUCLEOTIDE SEQUENCE [LARGE SCALE GENOMIC DNA]</scope>
    <source>
        <strain evidence="2 3">CECT 7682</strain>
    </source>
</reference>
<keyword evidence="3" id="KW-1185">Reference proteome</keyword>
<dbReference type="SUPFAM" id="SSF51338">
    <property type="entry name" value="Composite domain of metallo-dependent hydrolases"/>
    <property type="match status" value="1"/>
</dbReference>